<dbReference type="EMBL" id="JABEVX010000002">
    <property type="protein sequence ID" value="NNT71696.1"/>
    <property type="molecule type" value="Genomic_DNA"/>
</dbReference>
<dbReference type="Proteomes" id="UP000536509">
    <property type="component" value="Unassembled WGS sequence"/>
</dbReference>
<gene>
    <name evidence="2" type="ORF">HKT18_05640</name>
</gene>
<accession>A0A7Y3R8B4</accession>
<dbReference type="GO" id="GO:0003677">
    <property type="term" value="F:DNA binding"/>
    <property type="evidence" value="ECO:0007669"/>
    <property type="project" value="InterPro"/>
</dbReference>
<dbReference type="Pfam" id="PF08378">
    <property type="entry name" value="NERD"/>
    <property type="match status" value="1"/>
</dbReference>
<evidence type="ECO:0000259" key="1">
    <source>
        <dbReference type="PROSITE" id="PS50965"/>
    </source>
</evidence>
<dbReference type="RefSeq" id="WP_171221878.1">
    <property type="nucleotide sequence ID" value="NZ_CP121446.1"/>
</dbReference>
<dbReference type="InterPro" id="IPR011528">
    <property type="entry name" value="NERD"/>
</dbReference>
<dbReference type="PROSITE" id="PS50965">
    <property type="entry name" value="NERD"/>
    <property type="match status" value="1"/>
</dbReference>
<dbReference type="AlphaFoldDB" id="A0A7Y3R8B4"/>
<dbReference type="SUPFAM" id="SSF57783">
    <property type="entry name" value="Zinc beta-ribbon"/>
    <property type="match status" value="1"/>
</dbReference>
<comment type="caution">
    <text evidence="2">The sequence shown here is derived from an EMBL/GenBank/DDBJ whole genome shotgun (WGS) entry which is preliminary data.</text>
</comment>
<evidence type="ECO:0000313" key="3">
    <source>
        <dbReference type="Proteomes" id="UP000536509"/>
    </source>
</evidence>
<reference evidence="2 3" key="1">
    <citation type="submission" date="2020-05" db="EMBL/GenBank/DDBJ databases">
        <title>Draft genome of Flavobacterium sp. IMCC34852.</title>
        <authorList>
            <person name="Song J."/>
            <person name="Cho J.-C."/>
        </authorList>
    </citation>
    <scope>NUCLEOTIDE SEQUENCE [LARGE SCALE GENOMIC DNA]</scope>
    <source>
        <strain evidence="2 3">IMCC34852</strain>
    </source>
</reference>
<dbReference type="GO" id="GO:0006265">
    <property type="term" value="P:DNA topological change"/>
    <property type="evidence" value="ECO:0007669"/>
    <property type="project" value="InterPro"/>
</dbReference>
<dbReference type="GO" id="GO:0003916">
    <property type="term" value="F:DNA topoisomerase activity"/>
    <property type="evidence" value="ECO:0007669"/>
    <property type="project" value="InterPro"/>
</dbReference>
<name>A0A7Y3R8B4_9FLAO</name>
<dbReference type="Gene3D" id="3.30.65.10">
    <property type="entry name" value="Bacterial Topoisomerase I, domain 1"/>
    <property type="match status" value="1"/>
</dbReference>
<feature type="domain" description="NERD" evidence="1">
    <location>
        <begin position="24"/>
        <end position="140"/>
    </location>
</feature>
<dbReference type="GO" id="GO:0005694">
    <property type="term" value="C:chromosome"/>
    <property type="evidence" value="ECO:0007669"/>
    <property type="project" value="InterPro"/>
</dbReference>
<organism evidence="2 3">
    <name type="scientific">Flavobacterium rivulicola</name>
    <dbReference type="NCBI Taxonomy" id="2732161"/>
    <lineage>
        <taxon>Bacteria</taxon>
        <taxon>Pseudomonadati</taxon>
        <taxon>Bacteroidota</taxon>
        <taxon>Flavobacteriia</taxon>
        <taxon>Flavobacteriales</taxon>
        <taxon>Flavobacteriaceae</taxon>
        <taxon>Flavobacterium</taxon>
    </lineage>
</organism>
<keyword evidence="3" id="KW-1185">Reference proteome</keyword>
<dbReference type="InterPro" id="IPR013498">
    <property type="entry name" value="Topo_IA_Znf"/>
</dbReference>
<proteinExistence type="predicted"/>
<evidence type="ECO:0000313" key="2">
    <source>
        <dbReference type="EMBL" id="NNT71696.1"/>
    </source>
</evidence>
<dbReference type="Pfam" id="PF01396">
    <property type="entry name" value="Zn_ribbon_Top1"/>
    <property type="match status" value="1"/>
</dbReference>
<protein>
    <submittedName>
        <fullName evidence="2">NERD domain-containing protein</fullName>
    </submittedName>
</protein>
<sequence>MPLVLLILFITLIVLLKIYQADIKGAIGEQNISLRLRFLDKSKYKVINNVVLQSGDYTSQIDHIVISDYGVFVIETKNYKGWILGNEHSEYWTQVIYKRKEKLYNPIRQNLGHIKTLRKCLSEHSNVEYKSIIVFSSRAAIKVNTVTDVIYSSQLVSTIKRYSDTNLTEIEKENIFSKISGLNRIATYDKRQHIKSIKQRIEKRENSIREDKCPQCGGRLILREGKFGDFLGCSNYPKCTQTIKLE</sequence>